<sequence length="327" mass="35415">MRAVIVNQPGGPEQLELGEAPLPRPAADELLVRVQATALNRADIMQRQGKYPPPPGASPILGLEMAGVVEEVGEKCRDWKVGDRVFGLLPGGGYAEYAVIPGQMALPVPKGLNTVEAAAIAEVFLTAYQALFWLGDLQKGDRVLIHAGASGVGTAAIQLAKTHGATVFTTAGSREKLKACLSLGADLALNYKEGPFAPAVQKAAGTEGVQVILDFVGAPYWEQNVDSLGMDGKLVLISTMGGTRPENFSLGPFLAKRLQLTGTTLRSRSLDYKKRLTRDFAEMALPRFDDGRLRPIIDRIFPWDEVREAHRYMEENRNIGKIVLQVE</sequence>
<dbReference type="EMBL" id="FTOD01000010">
    <property type="protein sequence ID" value="SIT01165.1"/>
    <property type="molecule type" value="Genomic_DNA"/>
</dbReference>
<protein>
    <submittedName>
        <fullName evidence="4">Putative NAD(P)H quinone oxidoreductase, PIG3 family</fullName>
    </submittedName>
</protein>
<evidence type="ECO:0000313" key="5">
    <source>
        <dbReference type="Proteomes" id="UP000186795"/>
    </source>
</evidence>
<dbReference type="InterPro" id="IPR013154">
    <property type="entry name" value="ADH-like_N"/>
</dbReference>
<dbReference type="AlphaFoldDB" id="A0A1N7NS20"/>
<dbReference type="Pfam" id="PF00107">
    <property type="entry name" value="ADH_zinc_N"/>
    <property type="match status" value="1"/>
</dbReference>
<dbReference type="GO" id="GO:0070402">
    <property type="term" value="F:NADPH binding"/>
    <property type="evidence" value="ECO:0007669"/>
    <property type="project" value="TreeGrafter"/>
</dbReference>
<organism evidence="4 5">
    <name type="scientific">Kroppenstedtia eburnea</name>
    <dbReference type="NCBI Taxonomy" id="714067"/>
    <lineage>
        <taxon>Bacteria</taxon>
        <taxon>Bacillati</taxon>
        <taxon>Bacillota</taxon>
        <taxon>Bacilli</taxon>
        <taxon>Bacillales</taxon>
        <taxon>Thermoactinomycetaceae</taxon>
        <taxon>Kroppenstedtia</taxon>
    </lineage>
</organism>
<dbReference type="CDD" id="cd05276">
    <property type="entry name" value="p53_inducible_oxidoreductase"/>
    <property type="match status" value="1"/>
</dbReference>
<dbReference type="Gene3D" id="3.40.50.720">
    <property type="entry name" value="NAD(P)-binding Rossmann-like Domain"/>
    <property type="match status" value="1"/>
</dbReference>
<dbReference type="InterPro" id="IPR020843">
    <property type="entry name" value="ER"/>
</dbReference>
<dbReference type="InterPro" id="IPR014189">
    <property type="entry name" value="Quinone_OxRdtase_PIG3"/>
</dbReference>
<evidence type="ECO:0000313" key="4">
    <source>
        <dbReference type="EMBL" id="SIT01165.1"/>
    </source>
</evidence>
<dbReference type="SMART" id="SM00829">
    <property type="entry name" value="PKS_ER"/>
    <property type="match status" value="1"/>
</dbReference>
<evidence type="ECO:0000256" key="1">
    <source>
        <dbReference type="ARBA" id="ARBA00022857"/>
    </source>
</evidence>
<dbReference type="SUPFAM" id="SSF50129">
    <property type="entry name" value="GroES-like"/>
    <property type="match status" value="1"/>
</dbReference>
<dbReference type="GO" id="GO:0016651">
    <property type="term" value="F:oxidoreductase activity, acting on NAD(P)H"/>
    <property type="evidence" value="ECO:0007669"/>
    <property type="project" value="TreeGrafter"/>
</dbReference>
<accession>A0A1N7NS20</accession>
<evidence type="ECO:0000259" key="3">
    <source>
        <dbReference type="SMART" id="SM00829"/>
    </source>
</evidence>
<proteinExistence type="predicted"/>
<keyword evidence="5" id="KW-1185">Reference proteome</keyword>
<keyword evidence="2" id="KW-0560">Oxidoreductase</keyword>
<evidence type="ECO:0000256" key="2">
    <source>
        <dbReference type="ARBA" id="ARBA00023002"/>
    </source>
</evidence>
<name>A0A1N7NS20_9BACL</name>
<dbReference type="NCBIfam" id="TIGR02824">
    <property type="entry name" value="quinone_pig3"/>
    <property type="match status" value="1"/>
</dbReference>
<dbReference type="PANTHER" id="PTHR48106:SF18">
    <property type="entry name" value="QUINONE OXIDOREDUCTASE PIG3"/>
    <property type="match status" value="1"/>
</dbReference>
<keyword evidence="1" id="KW-0521">NADP</keyword>
<dbReference type="OrthoDB" id="9792162at2"/>
<gene>
    <name evidence="4" type="ORF">SAMN05421790_11020</name>
</gene>
<dbReference type="InterPro" id="IPR011032">
    <property type="entry name" value="GroES-like_sf"/>
</dbReference>
<dbReference type="RefSeq" id="WP_076525790.1">
    <property type="nucleotide sequence ID" value="NZ_CP048103.1"/>
</dbReference>
<dbReference type="InterPro" id="IPR013149">
    <property type="entry name" value="ADH-like_C"/>
</dbReference>
<dbReference type="Gene3D" id="3.90.180.10">
    <property type="entry name" value="Medium-chain alcohol dehydrogenases, catalytic domain"/>
    <property type="match status" value="1"/>
</dbReference>
<reference evidence="5" key="1">
    <citation type="submission" date="2017-01" db="EMBL/GenBank/DDBJ databases">
        <authorList>
            <person name="Varghese N."/>
            <person name="Submissions S."/>
        </authorList>
    </citation>
    <scope>NUCLEOTIDE SEQUENCE [LARGE SCALE GENOMIC DNA]</scope>
    <source>
        <strain evidence="5">DSM 45196</strain>
    </source>
</reference>
<dbReference type="PANTHER" id="PTHR48106">
    <property type="entry name" value="QUINONE OXIDOREDUCTASE PIG3-RELATED"/>
    <property type="match status" value="1"/>
</dbReference>
<feature type="domain" description="Enoyl reductase (ER)" evidence="3">
    <location>
        <begin position="10"/>
        <end position="324"/>
    </location>
</feature>
<dbReference type="Pfam" id="PF08240">
    <property type="entry name" value="ADH_N"/>
    <property type="match status" value="1"/>
</dbReference>
<dbReference type="SUPFAM" id="SSF51735">
    <property type="entry name" value="NAD(P)-binding Rossmann-fold domains"/>
    <property type="match status" value="1"/>
</dbReference>
<dbReference type="InterPro" id="IPR036291">
    <property type="entry name" value="NAD(P)-bd_dom_sf"/>
</dbReference>
<dbReference type="Proteomes" id="UP000186795">
    <property type="component" value="Unassembled WGS sequence"/>
</dbReference>